<dbReference type="AlphaFoldDB" id="A0A8J2PDM5"/>
<organism evidence="1 2">
    <name type="scientific">Allacma fusca</name>
    <dbReference type="NCBI Taxonomy" id="39272"/>
    <lineage>
        <taxon>Eukaryota</taxon>
        <taxon>Metazoa</taxon>
        <taxon>Ecdysozoa</taxon>
        <taxon>Arthropoda</taxon>
        <taxon>Hexapoda</taxon>
        <taxon>Collembola</taxon>
        <taxon>Symphypleona</taxon>
        <taxon>Sminthuridae</taxon>
        <taxon>Allacma</taxon>
    </lineage>
</organism>
<evidence type="ECO:0000313" key="2">
    <source>
        <dbReference type="Proteomes" id="UP000708208"/>
    </source>
</evidence>
<sequence length="33" mass="3810">MTKSKHVTVVNRKNCCVDWIFGGLIWERICGDT</sequence>
<comment type="caution">
    <text evidence="1">The sequence shown here is derived from an EMBL/GenBank/DDBJ whole genome shotgun (WGS) entry which is preliminary data.</text>
</comment>
<proteinExistence type="predicted"/>
<feature type="non-terminal residue" evidence="1">
    <location>
        <position position="1"/>
    </location>
</feature>
<protein>
    <submittedName>
        <fullName evidence="1">Uncharacterized protein</fullName>
    </submittedName>
</protein>
<accession>A0A8J2PDM5</accession>
<evidence type="ECO:0000313" key="1">
    <source>
        <dbReference type="EMBL" id="CAG7733266.1"/>
    </source>
</evidence>
<dbReference type="Proteomes" id="UP000708208">
    <property type="component" value="Unassembled WGS sequence"/>
</dbReference>
<name>A0A8J2PDM5_9HEXA</name>
<reference evidence="1" key="1">
    <citation type="submission" date="2021-06" db="EMBL/GenBank/DDBJ databases">
        <authorList>
            <person name="Hodson N. C."/>
            <person name="Mongue J. A."/>
            <person name="Jaron S. K."/>
        </authorList>
    </citation>
    <scope>NUCLEOTIDE SEQUENCE</scope>
</reference>
<gene>
    <name evidence="1" type="ORF">AFUS01_LOCUS21720</name>
</gene>
<dbReference type="EMBL" id="CAJVCH010245947">
    <property type="protein sequence ID" value="CAG7733266.1"/>
    <property type="molecule type" value="Genomic_DNA"/>
</dbReference>
<keyword evidence="2" id="KW-1185">Reference proteome</keyword>